<proteinExistence type="predicted"/>
<dbReference type="EMBL" id="CP036525">
    <property type="protein sequence ID" value="QDT02263.1"/>
    <property type="molecule type" value="Genomic_DNA"/>
</dbReference>
<evidence type="ECO:0000313" key="2">
    <source>
        <dbReference type="Proteomes" id="UP000318538"/>
    </source>
</evidence>
<name>A0A517N555_9BACT</name>
<reference evidence="1 2" key="1">
    <citation type="submission" date="2019-02" db="EMBL/GenBank/DDBJ databases">
        <title>Deep-cultivation of Planctomycetes and their phenomic and genomic characterization uncovers novel biology.</title>
        <authorList>
            <person name="Wiegand S."/>
            <person name="Jogler M."/>
            <person name="Boedeker C."/>
            <person name="Pinto D."/>
            <person name="Vollmers J."/>
            <person name="Rivas-Marin E."/>
            <person name="Kohn T."/>
            <person name="Peeters S.H."/>
            <person name="Heuer A."/>
            <person name="Rast P."/>
            <person name="Oberbeckmann S."/>
            <person name="Bunk B."/>
            <person name="Jeske O."/>
            <person name="Meyerdierks A."/>
            <person name="Storesund J.E."/>
            <person name="Kallscheuer N."/>
            <person name="Luecker S."/>
            <person name="Lage O.M."/>
            <person name="Pohl T."/>
            <person name="Merkel B.J."/>
            <person name="Hornburger P."/>
            <person name="Mueller R.-W."/>
            <person name="Bruemmer F."/>
            <person name="Labrenz M."/>
            <person name="Spormann A.M."/>
            <person name="Op den Camp H."/>
            <person name="Overmann J."/>
            <person name="Amann R."/>
            <person name="Jetten M.S.M."/>
            <person name="Mascher T."/>
            <person name="Medema M.H."/>
            <person name="Devos D.P."/>
            <person name="Kaster A.-K."/>
            <person name="Ovreas L."/>
            <person name="Rohde M."/>
            <person name="Galperin M.Y."/>
            <person name="Jogler C."/>
        </authorList>
    </citation>
    <scope>NUCLEOTIDE SEQUENCE [LARGE SCALE GENOMIC DNA]</scope>
    <source>
        <strain evidence="1 2">K22_7</strain>
    </source>
</reference>
<gene>
    <name evidence="1" type="ORF">K227x_06360</name>
</gene>
<protein>
    <submittedName>
        <fullName evidence="1">Uncharacterized protein</fullName>
    </submittedName>
</protein>
<sequence>MRFSLRTLITVIAVAALLLATAQPLFDWLDSTPLSQSIAQINNQIPEVAEGDDGPITETLVLAAIDTGLTQGKVPEHLASVLEGIAQYKRLPPRASLASSVFYSGATPGNPPIKNVVVSLVISNDANGDFTLPIFAAKAGFMSQ</sequence>
<dbReference type="AlphaFoldDB" id="A0A517N555"/>
<dbReference type="Proteomes" id="UP000318538">
    <property type="component" value="Chromosome"/>
</dbReference>
<keyword evidence="2" id="KW-1185">Reference proteome</keyword>
<dbReference type="KEGG" id="rlc:K227x_06360"/>
<evidence type="ECO:0000313" key="1">
    <source>
        <dbReference type="EMBL" id="QDT02263.1"/>
    </source>
</evidence>
<accession>A0A517N555</accession>
<organism evidence="1 2">
    <name type="scientific">Rubripirellula lacrimiformis</name>
    <dbReference type="NCBI Taxonomy" id="1930273"/>
    <lineage>
        <taxon>Bacteria</taxon>
        <taxon>Pseudomonadati</taxon>
        <taxon>Planctomycetota</taxon>
        <taxon>Planctomycetia</taxon>
        <taxon>Pirellulales</taxon>
        <taxon>Pirellulaceae</taxon>
        <taxon>Rubripirellula</taxon>
    </lineage>
</organism>